<evidence type="ECO:0000313" key="2">
    <source>
        <dbReference type="Proteomes" id="UP000095143"/>
    </source>
</evidence>
<reference evidence="1 2" key="1">
    <citation type="submission" date="2016-08" db="EMBL/GenBank/DDBJ databases">
        <title>Whole genome sequence of Pseudomonas graminis strain UASWS1507, a potential biological control agent for agriculture.</title>
        <authorList>
            <person name="Crovadore J."/>
            <person name="Calmin G."/>
            <person name="Chablais R."/>
            <person name="Cochard B."/>
            <person name="Lefort F."/>
        </authorList>
    </citation>
    <scope>NUCLEOTIDE SEQUENCE [LARGE SCALE GENOMIC DNA]</scope>
    <source>
        <strain evidence="1 2">UASWS1507</strain>
    </source>
</reference>
<dbReference type="EMBL" id="MDEN01000062">
    <property type="protein sequence ID" value="OCX20511.1"/>
    <property type="molecule type" value="Genomic_DNA"/>
</dbReference>
<evidence type="ECO:0000313" key="1">
    <source>
        <dbReference type="EMBL" id="OCX20511.1"/>
    </source>
</evidence>
<sequence>MTDNLDNVLLIALADGALDKFIVGEPIYFQEAKVDTKEPQNVKAAFDLLVLDYWTKTKNQTFAVKFATAMLKALDTYPDKNRAIYAVSYWIQYYQYCLIQKKSNPNGKYGDLFEMDTAGIARALKHELEANKAELINDTRWAGESWNSKQGLWEPLMRMALGVRDKFEGPDFVPDNL</sequence>
<accession>A0A1C2E0I9</accession>
<proteinExistence type="predicted"/>
<gene>
    <name evidence="1" type="ORF">BBI10_13230</name>
</gene>
<comment type="caution">
    <text evidence="1">The sequence shown here is derived from an EMBL/GenBank/DDBJ whole genome shotgun (WGS) entry which is preliminary data.</text>
</comment>
<dbReference type="OrthoDB" id="6852924at2"/>
<organism evidence="1 2">
    <name type="scientific">Pseudomonas graminis</name>
    <dbReference type="NCBI Taxonomy" id="158627"/>
    <lineage>
        <taxon>Bacteria</taxon>
        <taxon>Pseudomonadati</taxon>
        <taxon>Pseudomonadota</taxon>
        <taxon>Gammaproteobacteria</taxon>
        <taxon>Pseudomonadales</taxon>
        <taxon>Pseudomonadaceae</taxon>
        <taxon>Pseudomonas</taxon>
    </lineage>
</organism>
<dbReference type="AlphaFoldDB" id="A0A1C2E0I9"/>
<dbReference type="Proteomes" id="UP000095143">
    <property type="component" value="Unassembled WGS sequence"/>
</dbReference>
<name>A0A1C2E0I9_9PSED</name>
<protein>
    <submittedName>
        <fullName evidence="1">Uncharacterized protein</fullName>
    </submittedName>
</protein>
<dbReference type="RefSeq" id="WP_065988958.1">
    <property type="nucleotide sequence ID" value="NZ_MDEN01000062.1"/>
</dbReference>